<dbReference type="EMBL" id="UINC01001560">
    <property type="protein sequence ID" value="SUZ83619.1"/>
    <property type="molecule type" value="Genomic_DNA"/>
</dbReference>
<evidence type="ECO:0008006" key="2">
    <source>
        <dbReference type="Google" id="ProtNLM"/>
    </source>
</evidence>
<dbReference type="PROSITE" id="PS51257">
    <property type="entry name" value="PROKAR_LIPOPROTEIN"/>
    <property type="match status" value="1"/>
</dbReference>
<sequence>MKYLYTILALALITSCDAPMQDNGEPEGPHTSTEWQIWAYSTAAPDYIAENATVFDGPGGNLLREGTNGWTCLPANPRGMSDPENGWIDPHEAMPACGDGEFFKWVGAYFAGETPVMEKDGFAWMLHGDMGEDNTTPMVMNKEDAAPGHWIESGPHLMMMPKDPSSLEGMTTDFNSGAPYVMFAGTPYAHVMYPVQDYYKHTKE</sequence>
<name>A0A381QYC2_9ZZZZ</name>
<protein>
    <recommendedName>
        <fullName evidence="2">Lipoprotein</fullName>
    </recommendedName>
</protein>
<proteinExistence type="predicted"/>
<reference evidence="1" key="1">
    <citation type="submission" date="2018-05" db="EMBL/GenBank/DDBJ databases">
        <authorList>
            <person name="Lanie J.A."/>
            <person name="Ng W.-L."/>
            <person name="Kazmierczak K.M."/>
            <person name="Andrzejewski T.M."/>
            <person name="Davidsen T.M."/>
            <person name="Wayne K.J."/>
            <person name="Tettelin H."/>
            <person name="Glass J.I."/>
            <person name="Rusch D."/>
            <person name="Podicherti R."/>
            <person name="Tsui H.-C.T."/>
            <person name="Winkler M.E."/>
        </authorList>
    </citation>
    <scope>NUCLEOTIDE SEQUENCE</scope>
</reference>
<dbReference type="AlphaFoldDB" id="A0A381QYC2"/>
<organism evidence="1">
    <name type="scientific">marine metagenome</name>
    <dbReference type="NCBI Taxonomy" id="408172"/>
    <lineage>
        <taxon>unclassified sequences</taxon>
        <taxon>metagenomes</taxon>
        <taxon>ecological metagenomes</taxon>
    </lineage>
</organism>
<accession>A0A381QYC2</accession>
<evidence type="ECO:0000313" key="1">
    <source>
        <dbReference type="EMBL" id="SUZ83619.1"/>
    </source>
</evidence>
<gene>
    <name evidence="1" type="ORF">METZ01_LOCUS36473</name>
</gene>